<dbReference type="STRING" id="1573173.A0A167B2E7"/>
<dbReference type="Proteomes" id="UP000076584">
    <property type="component" value="Unassembled WGS sequence"/>
</dbReference>
<keyword evidence="3" id="KW-1185">Reference proteome</keyword>
<dbReference type="EMBL" id="LFIW01001807">
    <property type="protein sequence ID" value="KZL80803.1"/>
    <property type="molecule type" value="Genomic_DNA"/>
</dbReference>
<evidence type="ECO:0000313" key="3">
    <source>
        <dbReference type="Proteomes" id="UP000076584"/>
    </source>
</evidence>
<gene>
    <name evidence="2" type="ORF">CI238_01853</name>
</gene>
<sequence>LRNLKSYYTLCRRWVVIRIKHPSVSAHDMATSCHTHIFRPLASYREIRLLYLAPGKGNVAVHGRLQHVNLDHAPLYEAGSPERNHQAILQNGSTLNITESLYNALRDIRHEEMSQGSRTVWADAICINQEDVEERQQQVSMMGSIYREASRVITYIGPEKDDSSLALSIARDLYNRTLSRYRDHGPISLSAQELNSIERQLAFEPHWMALRALVLRTWSSRCWCAHEFLLNRNLLMMCGRTELSDWYLIPAIVQHVVNGSLPRFLLPYSPDDPISTRECLRSLMLLRSHQLDLLTLLKGAHPFQSTDPRDKVYSLLGLAVDRDDIALEIDYSCKAEQLYITVANKILAKSPTLGILYSNLNKKSLTLPSWVPDWSTWQFGSNGAAHYFSYAACAATPPELRVHTSRDKLDISGCFVDTIVEISDRIEPYYKDHHGPGLRQRKTWLKEQAKIVGRLEPYPDGSGISDVLWRTLIGNVTLEEAAAGDDYKAFFYAHLNCCEHDSAGVKKMATDYCDAVRRRSRYRCLAVTGKGYFGAIRKPRR</sequence>
<reference evidence="2 3" key="1">
    <citation type="submission" date="2015-06" db="EMBL/GenBank/DDBJ databases">
        <title>Survival trade-offs in plant roots during colonization by closely related pathogenic and mutualistic fungi.</title>
        <authorList>
            <person name="Hacquard S."/>
            <person name="Kracher B."/>
            <person name="Hiruma K."/>
            <person name="Weinman A."/>
            <person name="Muench P."/>
            <person name="Garrido Oter R."/>
            <person name="Ver Loren van Themaat E."/>
            <person name="Dallerey J.-F."/>
            <person name="Damm U."/>
            <person name="Henrissat B."/>
            <person name="Lespinet O."/>
            <person name="Thon M."/>
            <person name="Kemen E."/>
            <person name="McHardy A.C."/>
            <person name="Schulze-Lefert P."/>
            <person name="O'Connell R.J."/>
        </authorList>
    </citation>
    <scope>NUCLEOTIDE SEQUENCE [LARGE SCALE GENOMIC DNA]</scope>
    <source>
        <strain evidence="2 3">MAFF 238704</strain>
    </source>
</reference>
<evidence type="ECO:0000313" key="2">
    <source>
        <dbReference type="EMBL" id="KZL80803.1"/>
    </source>
</evidence>
<dbReference type="PANTHER" id="PTHR24148:SF64">
    <property type="entry name" value="HETEROKARYON INCOMPATIBILITY DOMAIN-CONTAINING PROTEIN"/>
    <property type="match status" value="1"/>
</dbReference>
<accession>A0A167B2E7</accession>
<dbReference type="AlphaFoldDB" id="A0A167B2E7"/>
<dbReference type="PANTHER" id="PTHR24148">
    <property type="entry name" value="ANKYRIN REPEAT DOMAIN-CONTAINING PROTEIN 39 HOMOLOG-RELATED"/>
    <property type="match status" value="1"/>
</dbReference>
<proteinExistence type="predicted"/>
<name>A0A167B2E7_COLIC</name>
<evidence type="ECO:0000259" key="1">
    <source>
        <dbReference type="Pfam" id="PF06985"/>
    </source>
</evidence>
<dbReference type="InterPro" id="IPR052895">
    <property type="entry name" value="HetReg/Transcr_Mod"/>
</dbReference>
<feature type="domain" description="Heterokaryon incompatibility" evidence="1">
    <location>
        <begin position="82"/>
        <end position="227"/>
    </location>
</feature>
<dbReference type="Pfam" id="PF06985">
    <property type="entry name" value="HET"/>
    <property type="match status" value="1"/>
</dbReference>
<dbReference type="InterPro" id="IPR010730">
    <property type="entry name" value="HET"/>
</dbReference>
<protein>
    <submittedName>
        <fullName evidence="2">Ankyrin and het domain-containing protein</fullName>
    </submittedName>
</protein>
<comment type="caution">
    <text evidence="2">The sequence shown here is derived from an EMBL/GenBank/DDBJ whole genome shotgun (WGS) entry which is preliminary data.</text>
</comment>
<organism evidence="2 3">
    <name type="scientific">Colletotrichum incanum</name>
    <name type="common">Soybean anthracnose fungus</name>
    <dbReference type="NCBI Taxonomy" id="1573173"/>
    <lineage>
        <taxon>Eukaryota</taxon>
        <taxon>Fungi</taxon>
        <taxon>Dikarya</taxon>
        <taxon>Ascomycota</taxon>
        <taxon>Pezizomycotina</taxon>
        <taxon>Sordariomycetes</taxon>
        <taxon>Hypocreomycetidae</taxon>
        <taxon>Glomerellales</taxon>
        <taxon>Glomerellaceae</taxon>
        <taxon>Colletotrichum</taxon>
        <taxon>Colletotrichum spaethianum species complex</taxon>
    </lineage>
</organism>
<feature type="non-terminal residue" evidence="2">
    <location>
        <position position="1"/>
    </location>
</feature>